<dbReference type="Proteomes" id="UP000814128">
    <property type="component" value="Unassembled WGS sequence"/>
</dbReference>
<protein>
    <submittedName>
        <fullName evidence="1">Uncharacterized protein</fullName>
    </submittedName>
</protein>
<name>A0ACB8QM93_9AGAM</name>
<reference evidence="1" key="2">
    <citation type="journal article" date="2022" name="New Phytol.">
        <title>Evolutionary transition to the ectomycorrhizal habit in the genomes of a hyperdiverse lineage of mushroom-forming fungi.</title>
        <authorList>
            <person name="Looney B."/>
            <person name="Miyauchi S."/>
            <person name="Morin E."/>
            <person name="Drula E."/>
            <person name="Courty P.E."/>
            <person name="Kohler A."/>
            <person name="Kuo A."/>
            <person name="LaButti K."/>
            <person name="Pangilinan J."/>
            <person name="Lipzen A."/>
            <person name="Riley R."/>
            <person name="Andreopoulos W."/>
            <person name="He G."/>
            <person name="Johnson J."/>
            <person name="Nolan M."/>
            <person name="Tritt A."/>
            <person name="Barry K.W."/>
            <person name="Grigoriev I.V."/>
            <person name="Nagy L.G."/>
            <person name="Hibbett D."/>
            <person name="Henrissat B."/>
            <person name="Matheny P.B."/>
            <person name="Labbe J."/>
            <person name="Martin F.M."/>
        </authorList>
    </citation>
    <scope>NUCLEOTIDE SEQUENCE</scope>
    <source>
        <strain evidence="1">EC-137</strain>
    </source>
</reference>
<sequence>MSTDSPPLEAPSIENLWKDAFKTYKDIVGHEFPKNSLGDRLTACKTTEDIYKILEEEEGKFKAFREKGQKIRDYLAPFVRVVELFNDTGAEVANATGVPGGKAIFVGFGVLLSAAKGVSDAYDGLEKLMTKLGSFLNRATVHLAAPVAPDTDGLTAILVRILAELLRVFALVTKYLERNVSKHRTIRQIQARVPNRVRHFFERLMGEQDIADALARLDALTQDEQLRALADARRAGLEAKVNAEAAKVNAEAARSAAERAALGTDKEFTERGVPTVEAGVKAVQELQIDHRIAEWLSAPNPFFNHDHLRDLRQSRQTAEWIFGEKFKEWESSEDGVYWIYGKPGSGKSVLCSSIIDALLGDPELMFAFFYFDFRDPSKQNERDLLASLVLQFGKRSESLHSRLVKFHSSHSDTVGHADKATLTLCLKDMLQESGPVCIILDALDEWPDARDKEPRHRILRPLLSRLRTLGSHGARLLITSRPEQDIRELMVPLVPYDLALHDADAQAEAIRTFIRDELSSDMAVTDYRDWSPALKEEVATELVSKAGGICALFVALAQATSERH</sequence>
<gene>
    <name evidence="1" type="ORF">K488DRAFT_70603</name>
</gene>
<evidence type="ECO:0000313" key="2">
    <source>
        <dbReference type="Proteomes" id="UP000814128"/>
    </source>
</evidence>
<evidence type="ECO:0000313" key="1">
    <source>
        <dbReference type="EMBL" id="KAI0032451.1"/>
    </source>
</evidence>
<dbReference type="EMBL" id="MU273545">
    <property type="protein sequence ID" value="KAI0032451.1"/>
    <property type="molecule type" value="Genomic_DNA"/>
</dbReference>
<keyword evidence="2" id="KW-1185">Reference proteome</keyword>
<accession>A0ACB8QM93</accession>
<organism evidence="1 2">
    <name type="scientific">Vararia minispora EC-137</name>
    <dbReference type="NCBI Taxonomy" id="1314806"/>
    <lineage>
        <taxon>Eukaryota</taxon>
        <taxon>Fungi</taxon>
        <taxon>Dikarya</taxon>
        <taxon>Basidiomycota</taxon>
        <taxon>Agaricomycotina</taxon>
        <taxon>Agaricomycetes</taxon>
        <taxon>Russulales</taxon>
        <taxon>Lachnocladiaceae</taxon>
        <taxon>Vararia</taxon>
    </lineage>
</organism>
<reference evidence="1" key="1">
    <citation type="submission" date="2021-02" db="EMBL/GenBank/DDBJ databases">
        <authorList>
            <consortium name="DOE Joint Genome Institute"/>
            <person name="Ahrendt S."/>
            <person name="Looney B.P."/>
            <person name="Miyauchi S."/>
            <person name="Morin E."/>
            <person name="Drula E."/>
            <person name="Courty P.E."/>
            <person name="Chicoki N."/>
            <person name="Fauchery L."/>
            <person name="Kohler A."/>
            <person name="Kuo A."/>
            <person name="Labutti K."/>
            <person name="Pangilinan J."/>
            <person name="Lipzen A."/>
            <person name="Riley R."/>
            <person name="Andreopoulos W."/>
            <person name="He G."/>
            <person name="Johnson J."/>
            <person name="Barry K.W."/>
            <person name="Grigoriev I.V."/>
            <person name="Nagy L."/>
            <person name="Hibbett D."/>
            <person name="Henrissat B."/>
            <person name="Matheny P.B."/>
            <person name="Labbe J."/>
            <person name="Martin F."/>
        </authorList>
    </citation>
    <scope>NUCLEOTIDE SEQUENCE</scope>
    <source>
        <strain evidence="1">EC-137</strain>
    </source>
</reference>
<proteinExistence type="predicted"/>
<comment type="caution">
    <text evidence="1">The sequence shown here is derived from an EMBL/GenBank/DDBJ whole genome shotgun (WGS) entry which is preliminary data.</text>
</comment>